<evidence type="ECO:0000256" key="2">
    <source>
        <dbReference type="ARBA" id="ARBA00022475"/>
    </source>
</evidence>
<feature type="transmembrane region" description="Helical" evidence="6">
    <location>
        <begin position="102"/>
        <end position="123"/>
    </location>
</feature>
<protein>
    <submittedName>
        <fullName evidence="7">Threonine/homoserine/homoserine lactone efflux protein</fullName>
    </submittedName>
</protein>
<comment type="subcellular location">
    <subcellularLocation>
        <location evidence="1">Cell membrane</location>
        <topology evidence="1">Multi-pass membrane protein</topology>
    </subcellularLocation>
</comment>
<keyword evidence="4 6" id="KW-1133">Transmembrane helix</keyword>
<dbReference type="Proteomes" id="UP000585507">
    <property type="component" value="Unassembled WGS sequence"/>
</dbReference>
<organism evidence="7 8">
    <name type="scientific">Rhizobium giardinii</name>
    <dbReference type="NCBI Taxonomy" id="56731"/>
    <lineage>
        <taxon>Bacteria</taxon>
        <taxon>Pseudomonadati</taxon>
        <taxon>Pseudomonadota</taxon>
        <taxon>Alphaproteobacteria</taxon>
        <taxon>Hyphomicrobiales</taxon>
        <taxon>Rhizobiaceae</taxon>
        <taxon>Rhizobium/Agrobacterium group</taxon>
        <taxon>Rhizobium</taxon>
    </lineage>
</organism>
<evidence type="ECO:0000256" key="3">
    <source>
        <dbReference type="ARBA" id="ARBA00022692"/>
    </source>
</evidence>
<keyword evidence="2" id="KW-1003">Cell membrane</keyword>
<sequence length="191" mass="19685">MTAPAFIAAVFLLLLTPGPTNTLLAVAGGSAGFRRSLHLIAAEAAGYLLTIVPLATFAGPYLAAHPIAASAIKLCSAIWVLLLAARLWTISPAGIGAPLVTFRQVFITTVLNPKALIIGLVLLPHGSLQAMLPWLGLFLMIVLTVACLWLSSGAALIGRANGEFPPLLRRIAASLLLCFSAGLAGSSLGLI</sequence>
<dbReference type="RefSeq" id="WP_018323637.1">
    <property type="nucleotide sequence ID" value="NZ_JACHBK010000001.1"/>
</dbReference>
<dbReference type="PANTHER" id="PTHR30086:SF20">
    <property type="entry name" value="ARGININE EXPORTER PROTEIN ARGO-RELATED"/>
    <property type="match status" value="1"/>
</dbReference>
<feature type="transmembrane region" description="Helical" evidence="6">
    <location>
        <begin position="44"/>
        <end position="64"/>
    </location>
</feature>
<feature type="transmembrane region" description="Helical" evidence="6">
    <location>
        <begin position="71"/>
        <end position="90"/>
    </location>
</feature>
<evidence type="ECO:0000313" key="8">
    <source>
        <dbReference type="Proteomes" id="UP000585507"/>
    </source>
</evidence>
<evidence type="ECO:0000256" key="1">
    <source>
        <dbReference type="ARBA" id="ARBA00004651"/>
    </source>
</evidence>
<comment type="caution">
    <text evidence="7">The sequence shown here is derived from an EMBL/GenBank/DDBJ whole genome shotgun (WGS) entry which is preliminary data.</text>
</comment>
<gene>
    <name evidence="7" type="ORF">GGD55_000030</name>
</gene>
<keyword evidence="3 6" id="KW-0812">Transmembrane</keyword>
<evidence type="ECO:0000256" key="4">
    <source>
        <dbReference type="ARBA" id="ARBA00022989"/>
    </source>
</evidence>
<keyword evidence="8" id="KW-1185">Reference proteome</keyword>
<dbReference type="GO" id="GO:0015171">
    <property type="term" value="F:amino acid transmembrane transporter activity"/>
    <property type="evidence" value="ECO:0007669"/>
    <property type="project" value="TreeGrafter"/>
</dbReference>
<name>A0A7W8U5V2_9HYPH</name>
<dbReference type="PANTHER" id="PTHR30086">
    <property type="entry name" value="ARGININE EXPORTER PROTEIN ARGO"/>
    <property type="match status" value="1"/>
</dbReference>
<dbReference type="InterPro" id="IPR001123">
    <property type="entry name" value="LeuE-type"/>
</dbReference>
<keyword evidence="5 6" id="KW-0472">Membrane</keyword>
<feature type="transmembrane region" description="Helical" evidence="6">
    <location>
        <begin position="171"/>
        <end position="190"/>
    </location>
</feature>
<reference evidence="7 8" key="1">
    <citation type="submission" date="2020-08" db="EMBL/GenBank/DDBJ databases">
        <title>Genomic Encyclopedia of Type Strains, Phase IV (KMG-V): Genome sequencing to study the core and pangenomes of soil and plant-associated prokaryotes.</title>
        <authorList>
            <person name="Whitman W."/>
        </authorList>
    </citation>
    <scope>NUCLEOTIDE SEQUENCE [LARGE SCALE GENOMIC DNA]</scope>
    <source>
        <strain evidence="7 8">SEMIA 4084</strain>
    </source>
</reference>
<dbReference type="AlphaFoldDB" id="A0A7W8U5V2"/>
<dbReference type="GO" id="GO:0005886">
    <property type="term" value="C:plasma membrane"/>
    <property type="evidence" value="ECO:0007669"/>
    <property type="project" value="UniProtKB-SubCell"/>
</dbReference>
<evidence type="ECO:0000256" key="5">
    <source>
        <dbReference type="ARBA" id="ARBA00023136"/>
    </source>
</evidence>
<evidence type="ECO:0000256" key="6">
    <source>
        <dbReference type="SAM" id="Phobius"/>
    </source>
</evidence>
<feature type="transmembrane region" description="Helical" evidence="6">
    <location>
        <begin position="130"/>
        <end position="151"/>
    </location>
</feature>
<evidence type="ECO:0000313" key="7">
    <source>
        <dbReference type="EMBL" id="MBB5533369.1"/>
    </source>
</evidence>
<dbReference type="EMBL" id="JACHBK010000001">
    <property type="protein sequence ID" value="MBB5533369.1"/>
    <property type="molecule type" value="Genomic_DNA"/>
</dbReference>
<accession>A0A7W8U5V2</accession>
<dbReference type="GO" id="GO:0033228">
    <property type="term" value="P:cysteine export across plasma membrane"/>
    <property type="evidence" value="ECO:0007669"/>
    <property type="project" value="TreeGrafter"/>
</dbReference>
<proteinExistence type="predicted"/>